<keyword evidence="1" id="KW-1133">Transmembrane helix</keyword>
<protein>
    <submittedName>
        <fullName evidence="2">Putative membrane protein</fullName>
    </submittedName>
</protein>
<accession>A0A078QPN4</accession>
<gene>
    <name evidence="2" type="ORF">M097_4663</name>
</gene>
<dbReference type="AlphaFoldDB" id="A0A078QPN4"/>
<evidence type="ECO:0000256" key="1">
    <source>
        <dbReference type="SAM" id="Phobius"/>
    </source>
</evidence>
<feature type="transmembrane region" description="Helical" evidence="1">
    <location>
        <begin position="12"/>
        <end position="35"/>
    </location>
</feature>
<sequence length="44" mass="4941">MDKNIFGDTKILVFIFGLVVIVLKKTMAGFPTLFITPLKLTISR</sequence>
<proteinExistence type="predicted"/>
<evidence type="ECO:0000313" key="3">
    <source>
        <dbReference type="Proteomes" id="UP000028134"/>
    </source>
</evidence>
<keyword evidence="1" id="KW-0472">Membrane</keyword>
<comment type="caution">
    <text evidence="2">The sequence shown here is derived from an EMBL/GenBank/DDBJ whole genome shotgun (WGS) entry which is preliminary data.</text>
</comment>
<dbReference type="Proteomes" id="UP000028134">
    <property type="component" value="Unassembled WGS sequence"/>
</dbReference>
<name>A0A078QPN4_PHOVU</name>
<keyword evidence="1" id="KW-0812">Transmembrane</keyword>
<evidence type="ECO:0000313" key="2">
    <source>
        <dbReference type="EMBL" id="KDS24426.1"/>
    </source>
</evidence>
<dbReference type="EMBL" id="JNHI01000083">
    <property type="protein sequence ID" value="KDS24426.1"/>
    <property type="molecule type" value="Genomic_DNA"/>
</dbReference>
<reference evidence="2 3" key="1">
    <citation type="submission" date="2014-04" db="EMBL/GenBank/DDBJ databases">
        <authorList>
            <person name="Sears C."/>
            <person name="Carroll K."/>
            <person name="Sack B.R."/>
            <person name="Qadri F."/>
            <person name="Myers L.L."/>
            <person name="Chung G.-T."/>
            <person name="Escheverria P."/>
            <person name="Fraser C.M."/>
            <person name="Sadzewicz L."/>
            <person name="Shefchek K.A."/>
            <person name="Tallon L."/>
            <person name="Das S.P."/>
            <person name="Daugherty S."/>
            <person name="Mongodin E.F."/>
        </authorList>
    </citation>
    <scope>NUCLEOTIDE SEQUENCE [LARGE SCALE GENOMIC DNA]</scope>
    <source>
        <strain evidence="3">3775 SL(B) 10 (iv)</strain>
    </source>
</reference>
<organism evidence="2 3">
    <name type="scientific">Phocaeicola vulgatus str. 3775 SL</name>
    <name type="common">B</name>
    <name type="synonym">iv</name>
    <dbReference type="NCBI Taxonomy" id="1339350"/>
    <lineage>
        <taxon>Bacteria</taxon>
        <taxon>Pseudomonadati</taxon>
        <taxon>Bacteroidota</taxon>
        <taxon>Bacteroidia</taxon>
        <taxon>Bacteroidales</taxon>
        <taxon>Bacteroidaceae</taxon>
        <taxon>Phocaeicola</taxon>
    </lineage>
</organism>